<feature type="domain" description="Peptidase S9 prolyl oligopeptidase catalytic" evidence="2">
    <location>
        <begin position="51"/>
        <end position="245"/>
    </location>
</feature>
<evidence type="ECO:0000259" key="2">
    <source>
        <dbReference type="Pfam" id="PF00326"/>
    </source>
</evidence>
<evidence type="ECO:0000313" key="4">
    <source>
        <dbReference type="Proteomes" id="UP000038040"/>
    </source>
</evidence>
<dbReference type="GO" id="GO:0004252">
    <property type="term" value="F:serine-type endopeptidase activity"/>
    <property type="evidence" value="ECO:0007669"/>
    <property type="project" value="TreeGrafter"/>
</dbReference>
<evidence type="ECO:0000256" key="1">
    <source>
        <dbReference type="ARBA" id="ARBA00022801"/>
    </source>
</evidence>
<dbReference type="GO" id="GO:0006508">
    <property type="term" value="P:proteolysis"/>
    <property type="evidence" value="ECO:0007669"/>
    <property type="project" value="InterPro"/>
</dbReference>
<dbReference type="FunFam" id="3.40.50.1820:FF:000043">
    <property type="entry name" value="acylamino-acid-releasing enzyme"/>
    <property type="match status" value="1"/>
</dbReference>
<evidence type="ECO:0000313" key="5">
    <source>
        <dbReference type="Proteomes" id="UP000274756"/>
    </source>
</evidence>
<reference evidence="3 5" key="2">
    <citation type="submission" date="2018-11" db="EMBL/GenBank/DDBJ databases">
        <authorList>
            <consortium name="Pathogen Informatics"/>
        </authorList>
    </citation>
    <scope>NUCLEOTIDE SEQUENCE [LARGE SCALE GENOMIC DNA]</scope>
</reference>
<evidence type="ECO:0000313" key="3">
    <source>
        <dbReference type="EMBL" id="VDN53768.1"/>
    </source>
</evidence>
<reference evidence="6" key="1">
    <citation type="submission" date="2017-02" db="UniProtKB">
        <authorList>
            <consortium name="WormBaseParasite"/>
        </authorList>
    </citation>
    <scope>IDENTIFICATION</scope>
</reference>
<dbReference type="PANTHER" id="PTHR42776">
    <property type="entry name" value="SERINE PEPTIDASE S9 FAMILY MEMBER"/>
    <property type="match status" value="1"/>
</dbReference>
<dbReference type="InterPro" id="IPR029058">
    <property type="entry name" value="AB_hydrolase_fold"/>
</dbReference>
<dbReference type="PANTHER" id="PTHR42776:SF4">
    <property type="entry name" value="ACYLAMINO-ACID-RELEASING ENZYME"/>
    <property type="match status" value="1"/>
</dbReference>
<evidence type="ECO:0000313" key="6">
    <source>
        <dbReference type="WBParaSite" id="DME_0001024001-mRNA-1"/>
    </source>
</evidence>
<dbReference type="EMBL" id="UYYG01000177">
    <property type="protein sequence ID" value="VDN53768.1"/>
    <property type="molecule type" value="Genomic_DNA"/>
</dbReference>
<name>A0A0N4UQF4_DRAME</name>
<keyword evidence="5" id="KW-1185">Reference proteome</keyword>
<dbReference type="Gene3D" id="3.40.50.1820">
    <property type="entry name" value="alpha/beta hydrolase"/>
    <property type="match status" value="1"/>
</dbReference>
<organism evidence="4 6">
    <name type="scientific">Dracunculus medinensis</name>
    <name type="common">Guinea worm</name>
    <dbReference type="NCBI Taxonomy" id="318479"/>
    <lineage>
        <taxon>Eukaryota</taxon>
        <taxon>Metazoa</taxon>
        <taxon>Ecdysozoa</taxon>
        <taxon>Nematoda</taxon>
        <taxon>Chromadorea</taxon>
        <taxon>Rhabditida</taxon>
        <taxon>Spirurina</taxon>
        <taxon>Dracunculoidea</taxon>
        <taxon>Dracunculidae</taxon>
        <taxon>Dracunculus</taxon>
    </lineage>
</organism>
<dbReference type="AlphaFoldDB" id="A0A0N4UQF4"/>
<proteinExistence type="predicted"/>
<dbReference type="OrthoDB" id="416344at2759"/>
<gene>
    <name evidence="3" type="ORF">DME_LOCUS3741</name>
</gene>
<dbReference type="WBParaSite" id="DME_0001024001-mRNA-1">
    <property type="protein sequence ID" value="DME_0001024001-mRNA-1"/>
    <property type="gene ID" value="DME_0001024001"/>
</dbReference>
<sequence>MVLEVIDLYGFDFHEGILILPRGDKPHPLVVYPHGGPHSISLAAWSRISHALLTLSGFAVLLVNYRGSIGFGDNFVHSLLGNCGDFDVKDVHNSVLNILRKVENIDENNIFVMGSSHGGFLASNLIGQYPGFYKACVAINPVLNVCSMFDLSDIADWAAVEGLGVDVDWCKMPTIEQRQKMHECSPVAHVHKVITPYMLAIGAKDLRVVDHSRSFIRNLLARDIPTKVLIYPNSNHCIEEVECNADLMINAVLWFYLHSHHT</sequence>
<accession>A0A0N4UQF4</accession>
<keyword evidence="1" id="KW-0378">Hydrolase</keyword>
<dbReference type="Proteomes" id="UP000038040">
    <property type="component" value="Unplaced"/>
</dbReference>
<dbReference type="Proteomes" id="UP000274756">
    <property type="component" value="Unassembled WGS sequence"/>
</dbReference>
<protein>
    <submittedName>
        <fullName evidence="6">Peptidase_S9 domain-containing protein</fullName>
    </submittedName>
</protein>
<dbReference type="InterPro" id="IPR001375">
    <property type="entry name" value="Peptidase_S9_cat"/>
</dbReference>
<dbReference type="Pfam" id="PF00326">
    <property type="entry name" value="Peptidase_S9"/>
    <property type="match status" value="1"/>
</dbReference>
<dbReference type="SUPFAM" id="SSF53474">
    <property type="entry name" value="alpha/beta-Hydrolases"/>
    <property type="match status" value="1"/>
</dbReference>
<dbReference type="STRING" id="318479.A0A0N4UQF4"/>